<dbReference type="PANTHER" id="PTHR11537:SF113">
    <property type="entry name" value="POTASSIUM VOLTAGE-GATED CHANNEL PROTEIN SHAKER"/>
    <property type="match status" value="1"/>
</dbReference>
<evidence type="ECO:0000256" key="12">
    <source>
        <dbReference type="SAM" id="Phobius"/>
    </source>
</evidence>
<dbReference type="PRINTS" id="PR01496">
    <property type="entry name" value="SHAKERCHANEL"/>
</dbReference>
<keyword evidence="10 12" id="KW-0472">Membrane</keyword>
<dbReference type="OrthoDB" id="415460at2759"/>
<dbReference type="GeneID" id="116300815"/>
<proteinExistence type="predicted"/>
<evidence type="ECO:0000259" key="14">
    <source>
        <dbReference type="Pfam" id="PF02214"/>
    </source>
</evidence>
<dbReference type="FunFam" id="1.10.287.70:FF:000028">
    <property type="entry name" value="potassium voltage-gated channel subfamily D member 3"/>
    <property type="match status" value="1"/>
</dbReference>
<evidence type="ECO:0000256" key="7">
    <source>
        <dbReference type="ARBA" id="ARBA00022958"/>
    </source>
</evidence>
<evidence type="ECO:0000256" key="3">
    <source>
        <dbReference type="ARBA" id="ARBA00022538"/>
    </source>
</evidence>
<keyword evidence="9" id="KW-0406">Ion transport</keyword>
<keyword evidence="7" id="KW-0630">Potassium</keyword>
<dbReference type="PRINTS" id="PR00169">
    <property type="entry name" value="KCHANNEL"/>
</dbReference>
<dbReference type="GO" id="GO:0001508">
    <property type="term" value="P:action potential"/>
    <property type="evidence" value="ECO:0007669"/>
    <property type="project" value="TreeGrafter"/>
</dbReference>
<feature type="domain" description="Ion transport" evidence="13">
    <location>
        <begin position="168"/>
        <end position="439"/>
    </location>
</feature>
<comment type="subcellular location">
    <subcellularLocation>
        <location evidence="1">Membrane</location>
        <topology evidence="1">Multi-pass membrane protein</topology>
    </subcellularLocation>
</comment>
<feature type="transmembrane region" description="Helical" evidence="12">
    <location>
        <begin position="411"/>
        <end position="440"/>
    </location>
</feature>
<dbReference type="InterPro" id="IPR011333">
    <property type="entry name" value="SKP1/BTB/POZ_sf"/>
</dbReference>
<evidence type="ECO:0000256" key="2">
    <source>
        <dbReference type="ARBA" id="ARBA00022448"/>
    </source>
</evidence>
<dbReference type="Gene3D" id="3.30.710.10">
    <property type="entry name" value="Potassium Channel Kv1.1, Chain A"/>
    <property type="match status" value="1"/>
</dbReference>
<feature type="transmembrane region" description="Helical" evidence="12">
    <location>
        <begin position="354"/>
        <end position="373"/>
    </location>
</feature>
<evidence type="ECO:0000256" key="10">
    <source>
        <dbReference type="ARBA" id="ARBA00023136"/>
    </source>
</evidence>
<dbReference type="GO" id="GO:0008076">
    <property type="term" value="C:voltage-gated potassium channel complex"/>
    <property type="evidence" value="ECO:0007669"/>
    <property type="project" value="InterPro"/>
</dbReference>
<feature type="transmembrane region" description="Helical" evidence="12">
    <location>
        <begin position="170"/>
        <end position="190"/>
    </location>
</feature>
<keyword evidence="8 12" id="KW-1133">Transmembrane helix</keyword>
<organism evidence="15 16">
    <name type="scientific">Actinia tenebrosa</name>
    <name type="common">Australian red waratah sea anemone</name>
    <dbReference type="NCBI Taxonomy" id="6105"/>
    <lineage>
        <taxon>Eukaryota</taxon>
        <taxon>Metazoa</taxon>
        <taxon>Cnidaria</taxon>
        <taxon>Anthozoa</taxon>
        <taxon>Hexacorallia</taxon>
        <taxon>Actiniaria</taxon>
        <taxon>Actiniidae</taxon>
        <taxon>Actinia</taxon>
    </lineage>
</organism>
<evidence type="ECO:0000256" key="6">
    <source>
        <dbReference type="ARBA" id="ARBA00022882"/>
    </source>
</evidence>
<keyword evidence="15" id="KW-1185">Reference proteome</keyword>
<keyword evidence="5" id="KW-0631">Potassium channel</keyword>
<dbReference type="InterPro" id="IPR003131">
    <property type="entry name" value="T1-type_BTB"/>
</dbReference>
<dbReference type="InterPro" id="IPR005821">
    <property type="entry name" value="Ion_trans_dom"/>
</dbReference>
<dbReference type="SUPFAM" id="SSF81324">
    <property type="entry name" value="Voltage-gated potassium channels"/>
    <property type="match status" value="1"/>
</dbReference>
<sequence length="466" mass="53791">MFKGISVSTPSHFRKQHYITNRELTYSRRIPAYKSPRIILNVSGMRYETYEETLSNYPDTLLGSPLKRKEYYNSTTDEYYLQRDKYSFNAILFFYQSRGILSKPDDISDKTFEKELEFYGIEKSRYDSYSSIEEETEKQKDIEQLPENPIKRKLWLCFEYPRSSTVARILAFWSIIIICGSTVSFCIETLPPLKIQKEFSVTEYVTTVKNVTIQVASRAFLPLISPQSTRNITVTKNVTTSSHRVYKADLIDYWFIIEAFCVSWFTVEYLVRIYSAPSLRRFLISPMGILDIIAILPFYITLAVKDTTFEVQSFTVLRALRLFRVLRIFKLSRYSSALGLLVKTLSSSSEQLKSLCFCAFIGMLLFSSAIYFAENNKTTYPSIPHSFWWTIITMTSVGYGDVVPTTLAGKLVGSFCAMSGIILFCLPTPVLVSNFVKFYLDYGSMDERKKQFAENLKAIFLRNAKG</sequence>
<dbReference type="RefSeq" id="XP_031565631.1">
    <property type="nucleotide sequence ID" value="XM_031709771.1"/>
</dbReference>
<keyword evidence="11" id="KW-0407">Ion channel</keyword>
<evidence type="ECO:0000256" key="5">
    <source>
        <dbReference type="ARBA" id="ARBA00022826"/>
    </source>
</evidence>
<dbReference type="InParanoid" id="A0A6P8IG04"/>
<dbReference type="Pfam" id="PF02214">
    <property type="entry name" value="BTB_2"/>
    <property type="match status" value="1"/>
</dbReference>
<evidence type="ECO:0000313" key="16">
    <source>
        <dbReference type="RefSeq" id="XP_031565631.1"/>
    </source>
</evidence>
<dbReference type="InterPro" id="IPR028325">
    <property type="entry name" value="VG_K_chnl"/>
</dbReference>
<dbReference type="Gene3D" id="1.20.120.350">
    <property type="entry name" value="Voltage-gated potassium channels. Chain C"/>
    <property type="match status" value="1"/>
</dbReference>
<evidence type="ECO:0000313" key="15">
    <source>
        <dbReference type="Proteomes" id="UP000515163"/>
    </source>
</evidence>
<keyword evidence="3" id="KW-0633">Potassium transport</keyword>
<keyword evidence="6" id="KW-0851">Voltage-gated channel</keyword>
<evidence type="ECO:0000259" key="13">
    <source>
        <dbReference type="Pfam" id="PF00520"/>
    </source>
</evidence>
<dbReference type="Proteomes" id="UP000515163">
    <property type="component" value="Unplaced"/>
</dbReference>
<keyword evidence="2" id="KW-0813">Transport</keyword>
<reference evidence="16" key="1">
    <citation type="submission" date="2025-08" db="UniProtKB">
        <authorList>
            <consortium name="RefSeq"/>
        </authorList>
    </citation>
    <scope>IDENTIFICATION</scope>
    <source>
        <tissue evidence="16">Tentacle</tissue>
    </source>
</reference>
<dbReference type="Gene3D" id="1.10.287.70">
    <property type="match status" value="1"/>
</dbReference>
<dbReference type="Pfam" id="PF00520">
    <property type="entry name" value="Ion_trans"/>
    <property type="match status" value="1"/>
</dbReference>
<name>A0A6P8IG04_ACTTE</name>
<evidence type="ECO:0000256" key="4">
    <source>
        <dbReference type="ARBA" id="ARBA00022692"/>
    </source>
</evidence>
<gene>
    <name evidence="16" type="primary">LOC116300815</name>
</gene>
<evidence type="ECO:0000256" key="1">
    <source>
        <dbReference type="ARBA" id="ARBA00004141"/>
    </source>
</evidence>
<dbReference type="KEGG" id="aten:116300815"/>
<accession>A0A6P8IG04</accession>
<dbReference type="GO" id="GO:0005251">
    <property type="term" value="F:delayed rectifier potassium channel activity"/>
    <property type="evidence" value="ECO:0007669"/>
    <property type="project" value="TreeGrafter"/>
</dbReference>
<evidence type="ECO:0000256" key="11">
    <source>
        <dbReference type="ARBA" id="ARBA00023303"/>
    </source>
</evidence>
<dbReference type="PRINTS" id="PR01491">
    <property type="entry name" value="KVCHANNEL"/>
</dbReference>
<dbReference type="AlphaFoldDB" id="A0A6P8IG04"/>
<dbReference type="SUPFAM" id="SSF54695">
    <property type="entry name" value="POZ domain"/>
    <property type="match status" value="1"/>
</dbReference>
<evidence type="ECO:0000256" key="8">
    <source>
        <dbReference type="ARBA" id="ARBA00022989"/>
    </source>
</evidence>
<dbReference type="InterPro" id="IPR003972">
    <property type="entry name" value="K_chnl_volt-dep_Kv1"/>
</dbReference>
<feature type="transmembrane region" description="Helical" evidence="12">
    <location>
        <begin position="283"/>
        <end position="302"/>
    </location>
</feature>
<protein>
    <submittedName>
        <fullName evidence="16">Potassium voltage-gated channel subfamily A member 2-like</fullName>
    </submittedName>
</protein>
<dbReference type="InterPro" id="IPR027359">
    <property type="entry name" value="Volt_channel_dom_sf"/>
</dbReference>
<dbReference type="GO" id="GO:0051260">
    <property type="term" value="P:protein homooligomerization"/>
    <property type="evidence" value="ECO:0007669"/>
    <property type="project" value="InterPro"/>
</dbReference>
<dbReference type="PANTHER" id="PTHR11537">
    <property type="entry name" value="VOLTAGE-GATED POTASSIUM CHANNEL"/>
    <property type="match status" value="1"/>
</dbReference>
<feature type="transmembrane region" description="Helical" evidence="12">
    <location>
        <begin position="253"/>
        <end position="271"/>
    </location>
</feature>
<evidence type="ECO:0000256" key="9">
    <source>
        <dbReference type="ARBA" id="ARBA00023065"/>
    </source>
</evidence>
<dbReference type="InterPro" id="IPR003968">
    <property type="entry name" value="K_chnl_volt-dep_Kv"/>
</dbReference>
<keyword evidence="4 12" id="KW-0812">Transmembrane</keyword>
<feature type="domain" description="Potassium channel tetramerisation-type BTB" evidence="14">
    <location>
        <begin position="38"/>
        <end position="125"/>
    </location>
</feature>